<comment type="caution">
    <text evidence="1">The sequence shown here is derived from an EMBL/GenBank/DDBJ whole genome shotgun (WGS) entry which is preliminary data.</text>
</comment>
<gene>
    <name evidence="1" type="ORF">QFC24_002231</name>
</gene>
<evidence type="ECO:0000313" key="2">
    <source>
        <dbReference type="Proteomes" id="UP001234202"/>
    </source>
</evidence>
<accession>A0ACC2XR44</accession>
<reference evidence="1" key="1">
    <citation type="submission" date="2023-04" db="EMBL/GenBank/DDBJ databases">
        <title>Draft Genome sequencing of Naganishia species isolated from polar environments using Oxford Nanopore Technology.</title>
        <authorList>
            <person name="Leo P."/>
            <person name="Venkateswaran K."/>
        </authorList>
    </citation>
    <scope>NUCLEOTIDE SEQUENCE</scope>
    <source>
        <strain evidence="1">DBVPG 5303</strain>
    </source>
</reference>
<dbReference type="EMBL" id="JASBWV010000005">
    <property type="protein sequence ID" value="KAJ9126488.1"/>
    <property type="molecule type" value="Genomic_DNA"/>
</dbReference>
<dbReference type="Proteomes" id="UP001234202">
    <property type="component" value="Unassembled WGS sequence"/>
</dbReference>
<proteinExistence type="predicted"/>
<organism evidence="1 2">
    <name type="scientific">Naganishia onofrii</name>
    <dbReference type="NCBI Taxonomy" id="1851511"/>
    <lineage>
        <taxon>Eukaryota</taxon>
        <taxon>Fungi</taxon>
        <taxon>Dikarya</taxon>
        <taxon>Basidiomycota</taxon>
        <taxon>Agaricomycotina</taxon>
        <taxon>Tremellomycetes</taxon>
        <taxon>Filobasidiales</taxon>
        <taxon>Filobasidiaceae</taxon>
        <taxon>Naganishia</taxon>
    </lineage>
</organism>
<protein>
    <submittedName>
        <fullName evidence="1">Uncharacterized protein</fullName>
    </submittedName>
</protein>
<sequence>MSAEDTKPDFRKFKTQAKAQAFLQKLGSARPPPTPKGAKVKDKVDKPQSKRASKATRSSPIRVFPAKDQEIPYHENTDFFPWILKPCDAVVDGKVKRSLPDTEVAKSASKKKPGTTPAPPATQSIAAKVPAAGVSKKAVLRPSPQATDSVVAKVPNEGITKRSLPTPAPSPTRSIIKKVPDLRPLCKAVPMTTPSLAIQSVVTDVSEVGLSEKAVSVQAFQACQPVPAKAPDVGVRKKAASGRAPPSPIYKKFPTTEEATAWLKGAIPRGAQVDPRLPDSLRWDGAGVPDATSSPGSDRSTLSKLDEVRSQGFTTTGDGAWWCIPMEVQEIMVRREPELGAEYGGESMGEQRRERVPGELQTNNRGEMLREMPRSIRCTGVHSFFPIWLQRGFNNMIGEAVKNQDLIVHLLTLLSQRKQVNGVRFQHIRAHSGEVGNEGADRLAVKGNKKPDVPPRTNWFTMRDLNRYRRQQAIRLAIVEVSEQEFSGDSKPSLIGTPGMSAEARIQELLELVDIIRRG</sequence>
<evidence type="ECO:0000313" key="1">
    <source>
        <dbReference type="EMBL" id="KAJ9126488.1"/>
    </source>
</evidence>
<name>A0ACC2XR44_9TREE</name>
<keyword evidence="2" id="KW-1185">Reference proteome</keyword>